<dbReference type="AlphaFoldDB" id="A0A329S8T3"/>
<dbReference type="Gene3D" id="3.10.10.10">
    <property type="entry name" value="HIV Type 1 Reverse Transcriptase, subunit A, domain 1"/>
    <property type="match status" value="1"/>
</dbReference>
<keyword evidence="3" id="KW-1185">Reference proteome</keyword>
<feature type="domain" description="Reverse transcriptase/retrotransposon-derived protein RNase H-like" evidence="1">
    <location>
        <begin position="164"/>
        <end position="256"/>
    </location>
</feature>
<dbReference type="VEuPathDB" id="FungiDB:PC110_g11564"/>
<dbReference type="InterPro" id="IPR041577">
    <property type="entry name" value="RT_RNaseH_2"/>
</dbReference>
<reference evidence="2 3" key="1">
    <citation type="submission" date="2018-01" db="EMBL/GenBank/DDBJ databases">
        <title>Draft genome of the strawberry crown rot pathogen Phytophthora cactorum.</title>
        <authorList>
            <person name="Armitage A.D."/>
            <person name="Lysoe E."/>
            <person name="Nellist C.F."/>
            <person name="Harrison R.J."/>
            <person name="Brurberg M.B."/>
        </authorList>
    </citation>
    <scope>NUCLEOTIDE SEQUENCE [LARGE SCALE GENOMIC DNA]</scope>
    <source>
        <strain evidence="2 3">10300</strain>
    </source>
</reference>
<dbReference type="PANTHER" id="PTHR33064">
    <property type="entry name" value="POL PROTEIN"/>
    <property type="match status" value="1"/>
</dbReference>
<sequence>MASRFWVVRTTDRAHEISAIITPFGLFEWLCRLFGLKTAPPIYQRLLDNALYGYLRISNDRGQTGATDVFQEGKPDSDSGPSVLGRRSYIDDILVTADSWDSLCDKVDYLGHLVSADGHEAHSAVILYELREVDFHEMSREADKVTGDGKQTDSADDDGKWARAKEDFEILKNKIAASPVLQQFDPDRTLVVVVYASDWAVSAAMMQEHDGVYMPVNFTSRTLTSNELNYGTVETEVLALLRILDVCYTTLVPRSVKVMTRHST</sequence>
<evidence type="ECO:0000313" key="3">
    <source>
        <dbReference type="Proteomes" id="UP000251314"/>
    </source>
</evidence>
<dbReference type="SUPFAM" id="SSF56672">
    <property type="entry name" value="DNA/RNA polymerases"/>
    <property type="match status" value="1"/>
</dbReference>
<evidence type="ECO:0000259" key="1">
    <source>
        <dbReference type="Pfam" id="PF17919"/>
    </source>
</evidence>
<dbReference type="OrthoDB" id="123377at2759"/>
<protein>
    <recommendedName>
        <fullName evidence="1">Reverse transcriptase/retrotransposon-derived protein RNase H-like domain-containing protein</fullName>
    </recommendedName>
</protein>
<dbReference type="EMBL" id="MJFZ01000293">
    <property type="protein sequence ID" value="RAW32078.1"/>
    <property type="molecule type" value="Genomic_DNA"/>
</dbReference>
<dbReference type="Proteomes" id="UP000251314">
    <property type="component" value="Unassembled WGS sequence"/>
</dbReference>
<dbReference type="PANTHER" id="PTHR33064:SF37">
    <property type="entry name" value="RIBONUCLEASE H"/>
    <property type="match status" value="1"/>
</dbReference>
<dbReference type="InterPro" id="IPR051320">
    <property type="entry name" value="Viral_Replic_Matur_Polypro"/>
</dbReference>
<dbReference type="Pfam" id="PF17919">
    <property type="entry name" value="RT_RNaseH_2"/>
    <property type="match status" value="1"/>
</dbReference>
<accession>A0A329S8T3</accession>
<gene>
    <name evidence="2" type="ORF">PC110_g11564</name>
</gene>
<comment type="caution">
    <text evidence="2">The sequence shown here is derived from an EMBL/GenBank/DDBJ whole genome shotgun (WGS) entry which is preliminary data.</text>
</comment>
<evidence type="ECO:0000313" key="2">
    <source>
        <dbReference type="EMBL" id="RAW32078.1"/>
    </source>
</evidence>
<dbReference type="Gene3D" id="3.30.70.270">
    <property type="match status" value="1"/>
</dbReference>
<name>A0A329S8T3_9STRA</name>
<organism evidence="2 3">
    <name type="scientific">Phytophthora cactorum</name>
    <dbReference type="NCBI Taxonomy" id="29920"/>
    <lineage>
        <taxon>Eukaryota</taxon>
        <taxon>Sar</taxon>
        <taxon>Stramenopiles</taxon>
        <taxon>Oomycota</taxon>
        <taxon>Peronosporomycetes</taxon>
        <taxon>Peronosporales</taxon>
        <taxon>Peronosporaceae</taxon>
        <taxon>Phytophthora</taxon>
    </lineage>
</organism>
<dbReference type="STRING" id="29920.A0A329S8T3"/>
<dbReference type="InterPro" id="IPR043502">
    <property type="entry name" value="DNA/RNA_pol_sf"/>
</dbReference>
<dbReference type="InterPro" id="IPR043128">
    <property type="entry name" value="Rev_trsase/Diguanyl_cyclase"/>
</dbReference>
<proteinExistence type="predicted"/>